<dbReference type="AlphaFoldDB" id="A0A1I0Y674"/>
<feature type="compositionally biased region" description="Basic and acidic residues" evidence="1">
    <location>
        <begin position="123"/>
        <end position="139"/>
    </location>
</feature>
<feature type="compositionally biased region" description="Low complexity" evidence="1">
    <location>
        <begin position="9"/>
        <end position="20"/>
    </location>
</feature>
<feature type="compositionally biased region" description="Basic and acidic residues" evidence="1">
    <location>
        <begin position="186"/>
        <end position="228"/>
    </location>
</feature>
<feature type="region of interest" description="Disordered" evidence="1">
    <location>
        <begin position="113"/>
        <end position="139"/>
    </location>
</feature>
<evidence type="ECO:0000313" key="2">
    <source>
        <dbReference type="EMBL" id="SFB08256.1"/>
    </source>
</evidence>
<reference evidence="3" key="1">
    <citation type="submission" date="2016-10" db="EMBL/GenBank/DDBJ databases">
        <authorList>
            <person name="Varghese N."/>
            <person name="Submissions S."/>
        </authorList>
    </citation>
    <scope>NUCLEOTIDE SEQUENCE [LARGE SCALE GENOMIC DNA]</scope>
    <source>
        <strain evidence="3">CGMCC 4.3568</strain>
    </source>
</reference>
<accession>A0A1I0Y674</accession>
<evidence type="ECO:0008006" key="4">
    <source>
        <dbReference type="Google" id="ProtNLM"/>
    </source>
</evidence>
<feature type="region of interest" description="Disordered" evidence="1">
    <location>
        <begin position="186"/>
        <end position="231"/>
    </location>
</feature>
<sequence>MPAADKPEAAPATSPFATAFRGYDQQQVDERLKKLNLDLKSTAQNRDEAVASVAELSKSLRQAQQDLAESKAALGRLAANPSGATAMTERVRAMMNLAEEEIAELRAKAEKEAEQTRAAADSYAERTRDASDKLAAEKKVELENRRAELEAEFEARRKKLTAEHEELMANGRAEVDRLAQLAEQRRDKLDEEAAERRAAAEKKTEETLAAKTAEVEKAATEREADAKKRATAMITDAENQLADAEKQRTQAIALRRDVTERLTSTQTAMQEAMRQLGALEAGAAEDAAKRPGTPPASGGAAEPAAKSDKSDKANKPVPAK</sequence>
<protein>
    <recommendedName>
        <fullName evidence="4">DivIVA protein</fullName>
    </recommendedName>
</protein>
<dbReference type="Proteomes" id="UP000243799">
    <property type="component" value="Unassembled WGS sequence"/>
</dbReference>
<dbReference type="EMBL" id="FOKG01000004">
    <property type="protein sequence ID" value="SFB08256.1"/>
    <property type="molecule type" value="Genomic_DNA"/>
</dbReference>
<feature type="compositionally biased region" description="Low complexity" evidence="1">
    <location>
        <begin position="276"/>
        <end position="285"/>
    </location>
</feature>
<keyword evidence="3" id="KW-1185">Reference proteome</keyword>
<dbReference type="RefSeq" id="WP_177242540.1">
    <property type="nucleotide sequence ID" value="NZ_FOKG01000004.1"/>
</dbReference>
<feature type="compositionally biased region" description="Low complexity" evidence="1">
    <location>
        <begin position="295"/>
        <end position="304"/>
    </location>
</feature>
<feature type="region of interest" description="Disordered" evidence="1">
    <location>
        <begin position="261"/>
        <end position="320"/>
    </location>
</feature>
<evidence type="ECO:0000313" key="3">
    <source>
        <dbReference type="Proteomes" id="UP000243799"/>
    </source>
</evidence>
<name>A0A1I0Y674_9PSEU</name>
<organism evidence="2 3">
    <name type="scientific">Amycolatopsis marina</name>
    <dbReference type="NCBI Taxonomy" id="490629"/>
    <lineage>
        <taxon>Bacteria</taxon>
        <taxon>Bacillati</taxon>
        <taxon>Actinomycetota</taxon>
        <taxon>Actinomycetes</taxon>
        <taxon>Pseudonocardiales</taxon>
        <taxon>Pseudonocardiaceae</taxon>
        <taxon>Amycolatopsis</taxon>
    </lineage>
</organism>
<evidence type="ECO:0000256" key="1">
    <source>
        <dbReference type="SAM" id="MobiDB-lite"/>
    </source>
</evidence>
<proteinExistence type="predicted"/>
<dbReference type="STRING" id="490629.SAMN05216266_104234"/>
<gene>
    <name evidence="2" type="ORF">SAMN05216266_104234</name>
</gene>
<feature type="compositionally biased region" description="Basic and acidic residues" evidence="1">
    <location>
        <begin position="305"/>
        <end position="314"/>
    </location>
</feature>
<feature type="region of interest" description="Disordered" evidence="1">
    <location>
        <begin position="1"/>
        <end position="22"/>
    </location>
</feature>